<protein>
    <submittedName>
        <fullName evidence="1">Uncharacterized protein</fullName>
    </submittedName>
</protein>
<name>A0A0D2M1B3_GOSRA</name>
<feature type="non-terminal residue" evidence="1">
    <location>
        <position position="1"/>
    </location>
</feature>
<dbReference type="AlphaFoldDB" id="A0A0D2M1B3"/>
<keyword evidence="2" id="KW-1185">Reference proteome</keyword>
<dbReference type="EMBL" id="CM001740">
    <property type="protein sequence ID" value="KJB10612.1"/>
    <property type="molecule type" value="Genomic_DNA"/>
</dbReference>
<organism evidence="1 2">
    <name type="scientific">Gossypium raimondii</name>
    <name type="common">Peruvian cotton</name>
    <name type="synonym">Gossypium klotzschianum subsp. raimondii</name>
    <dbReference type="NCBI Taxonomy" id="29730"/>
    <lineage>
        <taxon>Eukaryota</taxon>
        <taxon>Viridiplantae</taxon>
        <taxon>Streptophyta</taxon>
        <taxon>Embryophyta</taxon>
        <taxon>Tracheophyta</taxon>
        <taxon>Spermatophyta</taxon>
        <taxon>Magnoliopsida</taxon>
        <taxon>eudicotyledons</taxon>
        <taxon>Gunneridae</taxon>
        <taxon>Pentapetalae</taxon>
        <taxon>rosids</taxon>
        <taxon>malvids</taxon>
        <taxon>Malvales</taxon>
        <taxon>Malvaceae</taxon>
        <taxon>Malvoideae</taxon>
        <taxon>Gossypium</taxon>
    </lineage>
</organism>
<proteinExistence type="predicted"/>
<reference evidence="1 2" key="1">
    <citation type="journal article" date="2012" name="Nature">
        <title>Repeated polyploidization of Gossypium genomes and the evolution of spinnable cotton fibres.</title>
        <authorList>
            <person name="Paterson A.H."/>
            <person name="Wendel J.F."/>
            <person name="Gundlach H."/>
            <person name="Guo H."/>
            <person name="Jenkins J."/>
            <person name="Jin D."/>
            <person name="Llewellyn D."/>
            <person name="Showmaker K.C."/>
            <person name="Shu S."/>
            <person name="Udall J."/>
            <person name="Yoo M.J."/>
            <person name="Byers R."/>
            <person name="Chen W."/>
            <person name="Doron-Faigenboim A."/>
            <person name="Duke M.V."/>
            <person name="Gong L."/>
            <person name="Grimwood J."/>
            <person name="Grover C."/>
            <person name="Grupp K."/>
            <person name="Hu G."/>
            <person name="Lee T.H."/>
            <person name="Li J."/>
            <person name="Lin L."/>
            <person name="Liu T."/>
            <person name="Marler B.S."/>
            <person name="Page J.T."/>
            <person name="Roberts A.W."/>
            <person name="Romanel E."/>
            <person name="Sanders W.S."/>
            <person name="Szadkowski E."/>
            <person name="Tan X."/>
            <person name="Tang H."/>
            <person name="Xu C."/>
            <person name="Wang J."/>
            <person name="Wang Z."/>
            <person name="Zhang D."/>
            <person name="Zhang L."/>
            <person name="Ashrafi H."/>
            <person name="Bedon F."/>
            <person name="Bowers J.E."/>
            <person name="Brubaker C.L."/>
            <person name="Chee P.W."/>
            <person name="Das S."/>
            <person name="Gingle A.R."/>
            <person name="Haigler C.H."/>
            <person name="Harker D."/>
            <person name="Hoffmann L.V."/>
            <person name="Hovav R."/>
            <person name="Jones D.C."/>
            <person name="Lemke C."/>
            <person name="Mansoor S."/>
            <person name="ur Rahman M."/>
            <person name="Rainville L.N."/>
            <person name="Rambani A."/>
            <person name="Reddy U.K."/>
            <person name="Rong J.K."/>
            <person name="Saranga Y."/>
            <person name="Scheffler B.E."/>
            <person name="Scheffler J.A."/>
            <person name="Stelly D.M."/>
            <person name="Triplett B.A."/>
            <person name="Van Deynze A."/>
            <person name="Vaslin M.F."/>
            <person name="Waghmare V.N."/>
            <person name="Walford S.A."/>
            <person name="Wright R.J."/>
            <person name="Zaki E.A."/>
            <person name="Zhang T."/>
            <person name="Dennis E.S."/>
            <person name="Mayer K.F."/>
            <person name="Peterson D.G."/>
            <person name="Rokhsar D.S."/>
            <person name="Wang X."/>
            <person name="Schmutz J."/>
        </authorList>
    </citation>
    <scope>NUCLEOTIDE SEQUENCE [LARGE SCALE GENOMIC DNA]</scope>
</reference>
<evidence type="ECO:0000313" key="2">
    <source>
        <dbReference type="Proteomes" id="UP000032304"/>
    </source>
</evidence>
<sequence>LSEEKLVVIADLSSEEDMLYHKQWKQSNRLSLVLLRMIIANNIKANIPQTKSIKEYLMLVVESFHSMDKSLGILMAQLMTMNYDRLRRMQEYIIEMNNIAARLKTLGMMVDDSFLV</sequence>
<accession>A0A0D2M1B3</accession>
<dbReference type="Gramene" id="KJB10612">
    <property type="protein sequence ID" value="KJB10612"/>
    <property type="gene ID" value="B456_001G211200"/>
</dbReference>
<evidence type="ECO:0000313" key="1">
    <source>
        <dbReference type="EMBL" id="KJB10612.1"/>
    </source>
</evidence>
<dbReference type="Proteomes" id="UP000032304">
    <property type="component" value="Chromosome 1"/>
</dbReference>
<gene>
    <name evidence="1" type="ORF">B456_001G211200</name>
</gene>
<dbReference type="OMA" id="QEYIIEM"/>